<accession>A0ABU0HKS7</accession>
<keyword evidence="2" id="KW-1133">Transmembrane helix</keyword>
<sequence length="169" mass="17445">MSGGSRSPAGLVSAILAALALRGANVVPRRPDGAPGSGPPRAHSEGQGQTGPGHETRDVNVRTTAYVMGGLAVSAVTVIGGMVFLMHLFVTHQEAALPTLTPQQTTQLVPPAPNLQPNPYADLDRQREGAEKALAGYGYADAARSRAHIPIDRAMQLAVGRSLDGGAPR</sequence>
<dbReference type="RefSeq" id="WP_238248230.1">
    <property type="nucleotide sequence ID" value="NZ_BPQX01000016.1"/>
</dbReference>
<comment type="caution">
    <text evidence="3">The sequence shown here is derived from an EMBL/GenBank/DDBJ whole genome shotgun (WGS) entry which is preliminary data.</text>
</comment>
<keyword evidence="2" id="KW-0812">Transmembrane</keyword>
<evidence type="ECO:0000313" key="3">
    <source>
        <dbReference type="EMBL" id="MDQ0442925.1"/>
    </source>
</evidence>
<feature type="transmembrane region" description="Helical" evidence="2">
    <location>
        <begin position="65"/>
        <end position="90"/>
    </location>
</feature>
<protein>
    <submittedName>
        <fullName evidence="3">Uncharacterized protein</fullName>
    </submittedName>
</protein>
<organism evidence="3 4">
    <name type="scientific">Methylobacterium persicinum</name>
    <dbReference type="NCBI Taxonomy" id="374426"/>
    <lineage>
        <taxon>Bacteria</taxon>
        <taxon>Pseudomonadati</taxon>
        <taxon>Pseudomonadota</taxon>
        <taxon>Alphaproteobacteria</taxon>
        <taxon>Hyphomicrobiales</taxon>
        <taxon>Methylobacteriaceae</taxon>
        <taxon>Methylobacterium</taxon>
    </lineage>
</organism>
<feature type="region of interest" description="Disordered" evidence="1">
    <location>
        <begin position="27"/>
        <end position="56"/>
    </location>
</feature>
<dbReference type="EMBL" id="JAUSVV010000004">
    <property type="protein sequence ID" value="MDQ0442925.1"/>
    <property type="molecule type" value="Genomic_DNA"/>
</dbReference>
<evidence type="ECO:0000256" key="2">
    <source>
        <dbReference type="SAM" id="Phobius"/>
    </source>
</evidence>
<keyword evidence="4" id="KW-1185">Reference proteome</keyword>
<evidence type="ECO:0000256" key="1">
    <source>
        <dbReference type="SAM" id="MobiDB-lite"/>
    </source>
</evidence>
<name>A0ABU0HKS7_9HYPH</name>
<evidence type="ECO:0000313" key="4">
    <source>
        <dbReference type="Proteomes" id="UP001236369"/>
    </source>
</evidence>
<proteinExistence type="predicted"/>
<dbReference type="Proteomes" id="UP001236369">
    <property type="component" value="Unassembled WGS sequence"/>
</dbReference>
<gene>
    <name evidence="3" type="ORF">QO016_002422</name>
</gene>
<keyword evidence="2" id="KW-0472">Membrane</keyword>
<reference evidence="3 4" key="1">
    <citation type="submission" date="2023-07" db="EMBL/GenBank/DDBJ databases">
        <title>Genomic Encyclopedia of Type Strains, Phase IV (KMG-IV): sequencing the most valuable type-strain genomes for metagenomic binning, comparative biology and taxonomic classification.</title>
        <authorList>
            <person name="Goeker M."/>
        </authorList>
    </citation>
    <scope>NUCLEOTIDE SEQUENCE [LARGE SCALE GENOMIC DNA]</scope>
    <source>
        <strain evidence="3 4">DSM 19562</strain>
    </source>
</reference>